<comment type="caution">
    <text evidence="1">The sequence shown here is derived from an EMBL/GenBank/DDBJ whole genome shotgun (WGS) entry which is preliminary data.</text>
</comment>
<sequence>MGDSDDAWCALAHRVEQFDADAGRAVHAALRARDRPLTVQIVGRAGGGGGGLAVAESSAEYAVEHVEMDVPGRSDPVVDGDVVVHVTAVRCPPHAIHPADRAVINRVEAGRMLVVLTGTERLDDPDAAVTAVAGELRVPVLHFSDTDALATAVAARLHHARRRRDEELARTVAGIAANPPARDAIENALDSLTLQGAR</sequence>
<dbReference type="EMBL" id="WBMO01000005">
    <property type="protein sequence ID" value="MDV2478472.1"/>
    <property type="molecule type" value="Genomic_DNA"/>
</dbReference>
<organism evidence="1 2">
    <name type="scientific">Rhodococcus zopfii</name>
    <dbReference type="NCBI Taxonomy" id="43772"/>
    <lineage>
        <taxon>Bacteria</taxon>
        <taxon>Bacillati</taxon>
        <taxon>Actinomycetota</taxon>
        <taxon>Actinomycetes</taxon>
        <taxon>Mycobacteriales</taxon>
        <taxon>Nocardiaceae</taxon>
        <taxon>Rhodococcus</taxon>
    </lineage>
</organism>
<protein>
    <submittedName>
        <fullName evidence="1">Uncharacterized protein</fullName>
    </submittedName>
</protein>
<accession>A0ABU3WWU0</accession>
<reference evidence="1 2" key="1">
    <citation type="submission" date="2019-10" db="EMBL/GenBank/DDBJ databases">
        <title>Draft Genome Assembly of Rhodococcus zopfii DSM44189.</title>
        <authorList>
            <person name="Sutton J.M."/>
            <person name="Akob D.M."/>
            <person name="Bushman T.J."/>
        </authorList>
    </citation>
    <scope>NUCLEOTIDE SEQUENCE [LARGE SCALE GENOMIC DNA]</scope>
    <source>
        <strain evidence="1 2">DSM 44189</strain>
    </source>
</reference>
<dbReference type="RefSeq" id="WP_072811894.1">
    <property type="nucleotide sequence ID" value="NZ_JAHWLX010000013.1"/>
</dbReference>
<evidence type="ECO:0000313" key="2">
    <source>
        <dbReference type="Proteomes" id="UP001275440"/>
    </source>
</evidence>
<gene>
    <name evidence="1" type="ORF">F8M49_29200</name>
</gene>
<dbReference type="Proteomes" id="UP001275440">
    <property type="component" value="Unassembled WGS sequence"/>
</dbReference>
<evidence type="ECO:0000313" key="1">
    <source>
        <dbReference type="EMBL" id="MDV2478472.1"/>
    </source>
</evidence>
<proteinExistence type="predicted"/>
<keyword evidence="2" id="KW-1185">Reference proteome</keyword>
<name>A0ABU3WWU0_9NOCA</name>